<dbReference type="AlphaFoldDB" id="A0A0F9AKW4"/>
<gene>
    <name evidence="1" type="ORF">LCGC14_2836560</name>
</gene>
<proteinExistence type="predicted"/>
<dbReference type="EMBL" id="LAZR01054165">
    <property type="protein sequence ID" value="KKK79134.1"/>
    <property type="molecule type" value="Genomic_DNA"/>
</dbReference>
<evidence type="ECO:0000313" key="1">
    <source>
        <dbReference type="EMBL" id="KKK79134.1"/>
    </source>
</evidence>
<sequence length="221" mass="25808">MLKKQVGNMYEFVTHMWSPIRGKCRHDCSYCYTKRWGPQKPLHIDEKDLMADLGKGNFIFVCHTIDLFAYDVPTEWIKRVLRRLRAHPLNKYLLQSKNPERFLYHSGYPHDVLFGTTIETNRDIVESRAPSCSERAEALHMMKENGYSTMVTIEPIFDFDLDELVDLIIFANPEWVNIGADSKGHGLPEPPPEKIRSLIDRLRKYTDVKLKGNLSRIIKKE</sequence>
<dbReference type="Gene3D" id="3.80.30.30">
    <property type="match status" value="1"/>
</dbReference>
<dbReference type="InterPro" id="IPR011101">
    <property type="entry name" value="DUF5131"/>
</dbReference>
<accession>A0A0F9AKW4</accession>
<dbReference type="InterPro" id="IPR058240">
    <property type="entry name" value="rSAM_sf"/>
</dbReference>
<dbReference type="Pfam" id="PF07505">
    <property type="entry name" value="DUF5131"/>
    <property type="match status" value="1"/>
</dbReference>
<organism evidence="1">
    <name type="scientific">marine sediment metagenome</name>
    <dbReference type="NCBI Taxonomy" id="412755"/>
    <lineage>
        <taxon>unclassified sequences</taxon>
        <taxon>metagenomes</taxon>
        <taxon>ecological metagenomes</taxon>
    </lineage>
</organism>
<name>A0A0F9AKW4_9ZZZZ</name>
<protein>
    <recommendedName>
        <fullName evidence="2">Radical SAM core domain-containing protein</fullName>
    </recommendedName>
</protein>
<comment type="caution">
    <text evidence="1">The sequence shown here is derived from an EMBL/GenBank/DDBJ whole genome shotgun (WGS) entry which is preliminary data.</text>
</comment>
<evidence type="ECO:0008006" key="2">
    <source>
        <dbReference type="Google" id="ProtNLM"/>
    </source>
</evidence>
<reference evidence="1" key="1">
    <citation type="journal article" date="2015" name="Nature">
        <title>Complex archaea that bridge the gap between prokaryotes and eukaryotes.</title>
        <authorList>
            <person name="Spang A."/>
            <person name="Saw J.H."/>
            <person name="Jorgensen S.L."/>
            <person name="Zaremba-Niedzwiedzka K."/>
            <person name="Martijn J."/>
            <person name="Lind A.E."/>
            <person name="van Eijk R."/>
            <person name="Schleper C."/>
            <person name="Guy L."/>
            <person name="Ettema T.J."/>
        </authorList>
    </citation>
    <scope>NUCLEOTIDE SEQUENCE</scope>
</reference>
<dbReference type="SUPFAM" id="SSF102114">
    <property type="entry name" value="Radical SAM enzymes"/>
    <property type="match status" value="1"/>
</dbReference>